<feature type="region of interest" description="Disordered" evidence="2">
    <location>
        <begin position="426"/>
        <end position="455"/>
    </location>
</feature>
<proteinExistence type="predicted"/>
<evidence type="ECO:0000259" key="4">
    <source>
        <dbReference type="PROSITE" id="PS51194"/>
    </source>
</evidence>
<dbReference type="PROSITE" id="PS51192">
    <property type="entry name" value="HELICASE_ATP_BIND_1"/>
    <property type="match status" value="1"/>
</dbReference>
<dbReference type="RefSeq" id="WP_137479414.1">
    <property type="nucleotide sequence ID" value="NZ_SZZP01000010.1"/>
</dbReference>
<accession>A0A4U6S618</accession>
<organism evidence="5 6">
    <name type="scientific">Bradyrhizobium elkanii</name>
    <dbReference type="NCBI Taxonomy" id="29448"/>
    <lineage>
        <taxon>Bacteria</taxon>
        <taxon>Pseudomonadati</taxon>
        <taxon>Pseudomonadota</taxon>
        <taxon>Alphaproteobacteria</taxon>
        <taxon>Hyphomicrobiales</taxon>
        <taxon>Nitrobacteraceae</taxon>
        <taxon>Bradyrhizobium</taxon>
    </lineage>
</organism>
<evidence type="ECO:0000313" key="6">
    <source>
        <dbReference type="Proteomes" id="UP000305095"/>
    </source>
</evidence>
<gene>
    <name evidence="5" type="ORF">FDV58_17920</name>
</gene>
<dbReference type="GO" id="GO:0004386">
    <property type="term" value="F:helicase activity"/>
    <property type="evidence" value="ECO:0007669"/>
    <property type="project" value="UniProtKB-KW"/>
</dbReference>
<dbReference type="SMART" id="SM00490">
    <property type="entry name" value="HELICc"/>
    <property type="match status" value="1"/>
</dbReference>
<dbReference type="SMART" id="SM00487">
    <property type="entry name" value="DEXDc"/>
    <property type="match status" value="1"/>
</dbReference>
<dbReference type="InterPro" id="IPR000330">
    <property type="entry name" value="SNF2_N"/>
</dbReference>
<feature type="domain" description="Helicase C-terminal" evidence="4">
    <location>
        <begin position="824"/>
        <end position="988"/>
    </location>
</feature>
<dbReference type="InterPro" id="IPR014001">
    <property type="entry name" value="Helicase_ATP-bd"/>
</dbReference>
<dbReference type="CDD" id="cd17919">
    <property type="entry name" value="DEXHc_Snf"/>
    <property type="match status" value="1"/>
</dbReference>
<keyword evidence="5" id="KW-0067">ATP-binding</keyword>
<evidence type="ECO:0000256" key="1">
    <source>
        <dbReference type="ARBA" id="ARBA00022801"/>
    </source>
</evidence>
<dbReference type="PROSITE" id="PS51194">
    <property type="entry name" value="HELICASE_CTER"/>
    <property type="match status" value="1"/>
</dbReference>
<dbReference type="InterPro" id="IPR027417">
    <property type="entry name" value="P-loop_NTPase"/>
</dbReference>
<dbReference type="Gene3D" id="3.40.50.10810">
    <property type="entry name" value="Tandem AAA-ATPase domain"/>
    <property type="match status" value="1"/>
</dbReference>
<evidence type="ECO:0000313" key="5">
    <source>
        <dbReference type="EMBL" id="TKV80126.1"/>
    </source>
</evidence>
<feature type="domain" description="Helicase ATP-binding" evidence="3">
    <location>
        <begin position="519"/>
        <end position="696"/>
    </location>
</feature>
<dbReference type="Pfam" id="PF00176">
    <property type="entry name" value="SNF2-rel_dom"/>
    <property type="match status" value="1"/>
</dbReference>
<comment type="caution">
    <text evidence="5">The sequence shown here is derived from an EMBL/GenBank/DDBJ whole genome shotgun (WGS) entry which is preliminary data.</text>
</comment>
<feature type="region of interest" description="Disordered" evidence="2">
    <location>
        <begin position="977"/>
        <end position="997"/>
    </location>
</feature>
<dbReference type="Gene3D" id="3.40.50.300">
    <property type="entry name" value="P-loop containing nucleotide triphosphate hydrolases"/>
    <property type="match status" value="1"/>
</dbReference>
<sequence length="997" mass="110989">MTALFKTLFEPHWVRVRAIEKRSFGRVSDIPRSNWSAAGLDREALLELESLVDDGAAKSTDLEVWISPTDAAAFTDRVCSALGFPPAAALGLSIALDGRIEDPRGLLKLRWTDKWGSEVRPRRAGLLLQWGEQVGRLTPTLFPLIGAIDAYNETVGRDLEQRVSSWLPVQDTLGKLTGADVRRDGFLETFTLYQAGAFALDVRETSNGVDFAPVLMSRNRAFALQDDEPADAVDIEPASNQTHELGGWNEALLSVEDQRSFVEQAIDRTGLTKDAYQVGRNRFVLVDSALKLALNVLKEKRKGSEQERREFVRNPRAAIAHALESADEKAAPGQLFVETKHYSDRVEGLGLWERPQLPWLTRRPNTWLPEAGWIVDGPLEALTPLSAEELAQIEKDIEAAEIRGDAHVVIRGCPIPIDSAPEVLADERRRSAARSPEDGSTPTESPAEDPDRDPKQRLVLLIKKTNFDGVEYELGLSQRTAHIDIDVPPAQRMGTTPLKPHQSEGFRWLVQTWQAGWPGVLLADDMGLGKTYQALAFLAWLKTNAAALRTEVSTHGPCLIVAPTALLRNWEKESLERLSELGLGRRIDAYGSALKQLKLPRSVEDSDQDTLDVVQLREADWILTTYETLTDHERSFARIPYSVVLFDEMQKIKSPDTLNTKAAKALNANFVVGLTGTPIENRMEDLWCLFDRLIPGFLGDLKSFSRTFQKENPEKLSELKRSLDSPLQAAPPVMKRRMKVDILEGLPVKKEKKYPTEMPAGQAQAYRELIQEARGSRDQSRGFMLKVLHGMRGISLHPQDPASIDVTNKARFDMFVRASARLSTTVKLLEEIASRNEKALLFIENLAMQDVLARGLAISFGLDRKPAIINGSTPGERRLAIVESFERSGNGFGILILSPKAAGVGLNIVAANHVIHLSRWWNPAVEDQCNDRAYRIGQTRPVNIHIPMATHPDLPNESFDEVLDRLLEAKRRLSRDMLTPPTSESDIDSLFGQAVGS</sequence>
<reference evidence="5 6" key="1">
    <citation type="submission" date="2019-05" db="EMBL/GenBank/DDBJ databases">
        <title>Draft Genome of Bradyrhizobium elkanii strain SEMIA 938, Used in Commercial Inoculants for Lupinus spp. in Brazil.</title>
        <authorList>
            <person name="Hungria M."/>
            <person name="Delamuta J.R.M."/>
            <person name="Ribeiro R.A."/>
            <person name="Nogueira M.A."/>
        </authorList>
    </citation>
    <scope>NUCLEOTIDE SEQUENCE [LARGE SCALE GENOMIC DNA]</scope>
    <source>
        <strain evidence="5 6">Semia 938</strain>
    </source>
</reference>
<keyword evidence="5" id="KW-0347">Helicase</keyword>
<protein>
    <submittedName>
        <fullName evidence="5">DEAD/DEAH box helicase</fullName>
    </submittedName>
</protein>
<name>A0A4U6S618_BRAEL</name>
<dbReference type="InterPro" id="IPR049730">
    <property type="entry name" value="SNF2/RAD54-like_C"/>
</dbReference>
<dbReference type="CDD" id="cd18793">
    <property type="entry name" value="SF2_C_SNF"/>
    <property type="match status" value="1"/>
</dbReference>
<dbReference type="InterPro" id="IPR038718">
    <property type="entry name" value="SNF2-like_sf"/>
</dbReference>
<dbReference type="SUPFAM" id="SSF52540">
    <property type="entry name" value="P-loop containing nucleoside triphosphate hydrolases"/>
    <property type="match status" value="2"/>
</dbReference>
<keyword evidence="1" id="KW-0378">Hydrolase</keyword>
<dbReference type="Proteomes" id="UP000305095">
    <property type="component" value="Unassembled WGS sequence"/>
</dbReference>
<keyword evidence="5" id="KW-0547">Nucleotide-binding</keyword>
<dbReference type="GO" id="GO:0005524">
    <property type="term" value="F:ATP binding"/>
    <property type="evidence" value="ECO:0007669"/>
    <property type="project" value="InterPro"/>
</dbReference>
<evidence type="ECO:0000256" key="2">
    <source>
        <dbReference type="SAM" id="MobiDB-lite"/>
    </source>
</evidence>
<dbReference type="AlphaFoldDB" id="A0A4U6S618"/>
<evidence type="ECO:0000259" key="3">
    <source>
        <dbReference type="PROSITE" id="PS51192"/>
    </source>
</evidence>
<dbReference type="Pfam" id="PF00271">
    <property type="entry name" value="Helicase_C"/>
    <property type="match status" value="1"/>
</dbReference>
<dbReference type="EMBL" id="SZZP01000010">
    <property type="protein sequence ID" value="TKV80126.1"/>
    <property type="molecule type" value="Genomic_DNA"/>
</dbReference>
<dbReference type="PANTHER" id="PTHR10799">
    <property type="entry name" value="SNF2/RAD54 HELICASE FAMILY"/>
    <property type="match status" value="1"/>
</dbReference>
<dbReference type="GO" id="GO:0016787">
    <property type="term" value="F:hydrolase activity"/>
    <property type="evidence" value="ECO:0007669"/>
    <property type="project" value="UniProtKB-KW"/>
</dbReference>
<dbReference type="InterPro" id="IPR001650">
    <property type="entry name" value="Helicase_C-like"/>
</dbReference>